<feature type="domain" description="Glucose-methanol-choline oxidoreductase C-terminal" evidence="8">
    <location>
        <begin position="311"/>
        <end position="421"/>
    </location>
</feature>
<dbReference type="Pfam" id="PF00732">
    <property type="entry name" value="GMC_oxred_N"/>
    <property type="match status" value="1"/>
</dbReference>
<evidence type="ECO:0000259" key="7">
    <source>
        <dbReference type="Pfam" id="PF00732"/>
    </source>
</evidence>
<dbReference type="InterPro" id="IPR027424">
    <property type="entry name" value="Glucose_Oxidase_domain_2"/>
</dbReference>
<sequence length="421" mass="47476">MDAPAWLSTVEEFVRETFDYIIGNSLKFFLCSLSENPRWKIGVIEAELYRADDPKIDVPASWSYILADSSYTWRVFSTPRKHPDERLIYLPSPTEPVSKTTTIGKHCVMRDGIGSLLPCFKKSETYTSDRKIVIFPKVTPLEEKAAAQMEEDYRGLNGPVQDSFSTPNTEIDNKFVETFNKLGIASHLVPADLATGVFNIPKVIHPETKKRSSSVNRCLGEVINRENIMVLTEAYATRLLFDEDKSLGLRILSVEFFHRGNTYRVKANREIILAAAEIVILGIQPVARTDSVTLFLATQHPYSCGSHVQCKDPLEKLNIDPNFLGNAFDLRVIRALLKFSRTFVTTALVKDYFLEYTQPAGIEDFTEDEQFDKYIRSSVRPVFHPSGTAAMAPRELRGVADTSLRVYGTQALRIVDASVFP</sequence>
<keyword evidence="3" id="KW-0285">Flavoprotein</keyword>
<evidence type="ECO:0000313" key="9">
    <source>
        <dbReference type="EMBL" id="KIJ42767.1"/>
    </source>
</evidence>
<gene>
    <name evidence="9" type="ORF">M422DRAFT_253849</name>
</gene>
<evidence type="ECO:0000256" key="5">
    <source>
        <dbReference type="ARBA" id="ARBA00022827"/>
    </source>
</evidence>
<comment type="cofactor">
    <cofactor evidence="1">
        <name>FAD</name>
        <dbReference type="ChEBI" id="CHEBI:57692"/>
    </cofactor>
</comment>
<keyword evidence="10" id="KW-1185">Reference proteome</keyword>
<feature type="domain" description="Glucose-methanol-choline oxidoreductase N-terminal" evidence="7">
    <location>
        <begin position="162"/>
        <end position="276"/>
    </location>
</feature>
<organism evidence="9 10">
    <name type="scientific">Sphaerobolus stellatus (strain SS14)</name>
    <dbReference type="NCBI Taxonomy" id="990650"/>
    <lineage>
        <taxon>Eukaryota</taxon>
        <taxon>Fungi</taxon>
        <taxon>Dikarya</taxon>
        <taxon>Basidiomycota</taxon>
        <taxon>Agaricomycotina</taxon>
        <taxon>Agaricomycetes</taxon>
        <taxon>Phallomycetidae</taxon>
        <taxon>Geastrales</taxon>
        <taxon>Sphaerobolaceae</taxon>
        <taxon>Sphaerobolus</taxon>
    </lineage>
</organism>
<dbReference type="SUPFAM" id="SSF54373">
    <property type="entry name" value="FAD-linked reductases, C-terminal domain"/>
    <property type="match status" value="1"/>
</dbReference>
<reference evidence="9 10" key="1">
    <citation type="submission" date="2014-06" db="EMBL/GenBank/DDBJ databases">
        <title>Evolutionary Origins and Diversification of the Mycorrhizal Mutualists.</title>
        <authorList>
            <consortium name="DOE Joint Genome Institute"/>
            <consortium name="Mycorrhizal Genomics Consortium"/>
            <person name="Kohler A."/>
            <person name="Kuo A."/>
            <person name="Nagy L.G."/>
            <person name="Floudas D."/>
            <person name="Copeland A."/>
            <person name="Barry K.W."/>
            <person name="Cichocki N."/>
            <person name="Veneault-Fourrey C."/>
            <person name="LaButti K."/>
            <person name="Lindquist E.A."/>
            <person name="Lipzen A."/>
            <person name="Lundell T."/>
            <person name="Morin E."/>
            <person name="Murat C."/>
            <person name="Riley R."/>
            <person name="Ohm R."/>
            <person name="Sun H."/>
            <person name="Tunlid A."/>
            <person name="Henrissat B."/>
            <person name="Grigoriev I.V."/>
            <person name="Hibbett D.S."/>
            <person name="Martin F."/>
        </authorList>
    </citation>
    <scope>NUCLEOTIDE SEQUENCE [LARGE SCALE GENOMIC DNA]</scope>
    <source>
        <strain evidence="9 10">SS14</strain>
    </source>
</reference>
<dbReference type="Gene3D" id="3.50.50.60">
    <property type="entry name" value="FAD/NAD(P)-binding domain"/>
    <property type="match status" value="3"/>
</dbReference>
<evidence type="ECO:0000256" key="6">
    <source>
        <dbReference type="ARBA" id="ARBA00023002"/>
    </source>
</evidence>
<dbReference type="Proteomes" id="UP000054279">
    <property type="component" value="Unassembled WGS sequence"/>
</dbReference>
<evidence type="ECO:0000256" key="3">
    <source>
        <dbReference type="ARBA" id="ARBA00022630"/>
    </source>
</evidence>
<dbReference type="PIRSF" id="PIRSF000137">
    <property type="entry name" value="Alcohol_oxidase"/>
    <property type="match status" value="1"/>
</dbReference>
<keyword evidence="4" id="KW-0732">Signal</keyword>
<accession>A0A0C9VLW0</accession>
<dbReference type="GO" id="GO:0016614">
    <property type="term" value="F:oxidoreductase activity, acting on CH-OH group of donors"/>
    <property type="evidence" value="ECO:0007669"/>
    <property type="project" value="InterPro"/>
</dbReference>
<evidence type="ECO:0000256" key="4">
    <source>
        <dbReference type="ARBA" id="ARBA00022729"/>
    </source>
</evidence>
<comment type="similarity">
    <text evidence="2">Belongs to the GMC oxidoreductase family.</text>
</comment>
<proteinExistence type="inferred from homology"/>
<dbReference type="PANTHER" id="PTHR11552">
    <property type="entry name" value="GLUCOSE-METHANOL-CHOLINE GMC OXIDOREDUCTASE"/>
    <property type="match status" value="1"/>
</dbReference>
<dbReference type="GO" id="GO:0050660">
    <property type="term" value="F:flavin adenine dinucleotide binding"/>
    <property type="evidence" value="ECO:0007669"/>
    <property type="project" value="InterPro"/>
</dbReference>
<evidence type="ECO:0000313" key="10">
    <source>
        <dbReference type="Proteomes" id="UP000054279"/>
    </source>
</evidence>
<evidence type="ECO:0000259" key="8">
    <source>
        <dbReference type="Pfam" id="PF05199"/>
    </source>
</evidence>
<dbReference type="EMBL" id="KN837127">
    <property type="protein sequence ID" value="KIJ42767.1"/>
    <property type="molecule type" value="Genomic_DNA"/>
</dbReference>
<evidence type="ECO:0000256" key="1">
    <source>
        <dbReference type="ARBA" id="ARBA00001974"/>
    </source>
</evidence>
<dbReference type="Gene3D" id="3.30.560.10">
    <property type="entry name" value="Glucose Oxidase, domain 3"/>
    <property type="match status" value="3"/>
</dbReference>
<keyword evidence="6" id="KW-0560">Oxidoreductase</keyword>
<dbReference type="InterPro" id="IPR007867">
    <property type="entry name" value="GMC_OxRtase_C"/>
</dbReference>
<dbReference type="HOGENOM" id="CLU_652413_0_0_1"/>
<dbReference type="InterPro" id="IPR036188">
    <property type="entry name" value="FAD/NAD-bd_sf"/>
</dbReference>
<dbReference type="AlphaFoldDB" id="A0A0C9VLW0"/>
<evidence type="ECO:0000256" key="2">
    <source>
        <dbReference type="ARBA" id="ARBA00010790"/>
    </source>
</evidence>
<dbReference type="SUPFAM" id="SSF51905">
    <property type="entry name" value="FAD/NAD(P)-binding domain"/>
    <property type="match status" value="1"/>
</dbReference>
<keyword evidence="5" id="KW-0274">FAD</keyword>
<protein>
    <submittedName>
        <fullName evidence="9">GMC oxidoreductase</fullName>
    </submittedName>
</protein>
<dbReference type="InterPro" id="IPR000172">
    <property type="entry name" value="GMC_OxRdtase_N"/>
</dbReference>
<name>A0A0C9VLW0_SPHS4</name>
<dbReference type="Pfam" id="PF05199">
    <property type="entry name" value="GMC_oxred_C"/>
    <property type="match status" value="1"/>
</dbReference>
<dbReference type="Gene3D" id="4.10.450.10">
    <property type="entry name" value="Glucose Oxidase, domain 2"/>
    <property type="match status" value="1"/>
</dbReference>
<dbReference type="PANTHER" id="PTHR11552:SF201">
    <property type="entry name" value="GLUCOSE-METHANOL-CHOLINE OXIDOREDUCTASE N-TERMINAL DOMAIN-CONTAINING PROTEIN"/>
    <property type="match status" value="1"/>
</dbReference>
<dbReference type="InterPro" id="IPR012132">
    <property type="entry name" value="GMC_OxRdtase"/>
</dbReference>